<protein>
    <submittedName>
        <fullName evidence="1">Uncharacterized protein</fullName>
    </submittedName>
</protein>
<name>A0ABW1VPV9_9GAMM</name>
<dbReference type="EMBL" id="JBHSUC010000007">
    <property type="protein sequence ID" value="MFC6361935.1"/>
    <property type="molecule type" value="Genomic_DNA"/>
</dbReference>
<evidence type="ECO:0000313" key="1">
    <source>
        <dbReference type="EMBL" id="MFC6361935.1"/>
    </source>
</evidence>
<sequence length="53" mass="5862">MPRDANCATGVRLAAYPLPVPEFSVPVFSAAIRCPRVCLRIIPVTLNTSRHRQ</sequence>
<organism evidence="1 2">
    <name type="scientific">Tatumella punctata</name>
    <dbReference type="NCBI Taxonomy" id="399969"/>
    <lineage>
        <taxon>Bacteria</taxon>
        <taxon>Pseudomonadati</taxon>
        <taxon>Pseudomonadota</taxon>
        <taxon>Gammaproteobacteria</taxon>
        <taxon>Enterobacterales</taxon>
        <taxon>Erwiniaceae</taxon>
        <taxon>Tatumella</taxon>
    </lineage>
</organism>
<accession>A0ABW1VPV9</accession>
<keyword evidence="2" id="KW-1185">Reference proteome</keyword>
<reference evidence="2" key="1">
    <citation type="journal article" date="2019" name="Int. J. Syst. Evol. Microbiol.">
        <title>The Global Catalogue of Microorganisms (GCM) 10K type strain sequencing project: providing services to taxonomists for standard genome sequencing and annotation.</title>
        <authorList>
            <consortium name="The Broad Institute Genomics Platform"/>
            <consortium name="The Broad Institute Genome Sequencing Center for Infectious Disease"/>
            <person name="Wu L."/>
            <person name="Ma J."/>
        </authorList>
    </citation>
    <scope>NUCLEOTIDE SEQUENCE [LARGE SCALE GENOMIC DNA]</scope>
    <source>
        <strain evidence="2">CGMCC 4.1530</strain>
    </source>
</reference>
<dbReference type="RefSeq" id="WP_212708963.1">
    <property type="nucleotide sequence ID" value="NZ_BAAAFW010000094.1"/>
</dbReference>
<dbReference type="Proteomes" id="UP001596215">
    <property type="component" value="Unassembled WGS sequence"/>
</dbReference>
<evidence type="ECO:0000313" key="2">
    <source>
        <dbReference type="Proteomes" id="UP001596215"/>
    </source>
</evidence>
<gene>
    <name evidence="1" type="ORF">ACFP73_07460</name>
</gene>
<comment type="caution">
    <text evidence="1">The sequence shown here is derived from an EMBL/GenBank/DDBJ whole genome shotgun (WGS) entry which is preliminary data.</text>
</comment>
<proteinExistence type="predicted"/>